<comment type="caution">
    <text evidence="2">The sequence shown here is derived from an EMBL/GenBank/DDBJ whole genome shotgun (WGS) entry which is preliminary data.</text>
</comment>
<dbReference type="RefSeq" id="WP_203759615.1">
    <property type="nucleotide sequence ID" value="NZ_BOMI01000003.1"/>
</dbReference>
<dbReference type="Proteomes" id="UP000609879">
    <property type="component" value="Unassembled WGS sequence"/>
</dbReference>
<evidence type="ECO:0000313" key="3">
    <source>
        <dbReference type="Proteomes" id="UP000609879"/>
    </source>
</evidence>
<feature type="compositionally biased region" description="Pro residues" evidence="1">
    <location>
        <begin position="136"/>
        <end position="146"/>
    </location>
</feature>
<organism evidence="2 3">
    <name type="scientific">Paractinoplanes deccanensis</name>
    <dbReference type="NCBI Taxonomy" id="113561"/>
    <lineage>
        <taxon>Bacteria</taxon>
        <taxon>Bacillati</taxon>
        <taxon>Actinomycetota</taxon>
        <taxon>Actinomycetes</taxon>
        <taxon>Micromonosporales</taxon>
        <taxon>Micromonosporaceae</taxon>
        <taxon>Paractinoplanes</taxon>
    </lineage>
</organism>
<accession>A0ABQ3XV74</accession>
<name>A0ABQ3XV74_9ACTN</name>
<dbReference type="EMBL" id="BOMI01000003">
    <property type="protein sequence ID" value="GID71631.1"/>
    <property type="molecule type" value="Genomic_DNA"/>
</dbReference>
<sequence>MTAPGDSVLLLALLAVFFACCGYAAGRAHQKRLTAHERAAAYRSGYETASERVFSLAARTVAAGRPARGSASAHAGTAPSSPGTPSSRAARGPASAHAGTAPSSPGTPSSPPAADVSGASEVAGAPVSPAARPRPGGFPAPPPPPRHVQAEPAAVGGVMYQPFPDPRPADGSPPELRPAAPGDGLPAGRHTVPDELVQAKTYQLPPDRVFRAKVAGKALPEEPTTSLPVPKPRRP</sequence>
<feature type="compositionally biased region" description="Low complexity" evidence="1">
    <location>
        <begin position="65"/>
        <end position="107"/>
    </location>
</feature>
<protein>
    <submittedName>
        <fullName evidence="2">Uncharacterized protein</fullName>
    </submittedName>
</protein>
<feature type="region of interest" description="Disordered" evidence="1">
    <location>
        <begin position="65"/>
        <end position="235"/>
    </location>
</feature>
<keyword evidence="3" id="KW-1185">Reference proteome</keyword>
<reference evidence="2 3" key="1">
    <citation type="submission" date="2021-01" db="EMBL/GenBank/DDBJ databases">
        <title>Whole genome shotgun sequence of Actinoplanes deccanensis NBRC 13994.</title>
        <authorList>
            <person name="Komaki H."/>
            <person name="Tamura T."/>
        </authorList>
    </citation>
    <scope>NUCLEOTIDE SEQUENCE [LARGE SCALE GENOMIC DNA]</scope>
    <source>
        <strain evidence="2 3">NBRC 13994</strain>
    </source>
</reference>
<gene>
    <name evidence="2" type="ORF">Ade02nite_02720</name>
</gene>
<evidence type="ECO:0000256" key="1">
    <source>
        <dbReference type="SAM" id="MobiDB-lite"/>
    </source>
</evidence>
<proteinExistence type="predicted"/>
<evidence type="ECO:0000313" key="2">
    <source>
        <dbReference type="EMBL" id="GID71631.1"/>
    </source>
</evidence>